<keyword evidence="2" id="KW-0614">Plasmid</keyword>
<geneLocation type="plasmid" evidence="2 3">
    <name>unnamed</name>
</geneLocation>
<evidence type="ECO:0000256" key="1">
    <source>
        <dbReference type="SAM" id="MobiDB-lite"/>
    </source>
</evidence>
<dbReference type="RefSeq" id="WP_219068217.1">
    <property type="nucleotide sequence ID" value="NZ_CAJUXY010000032.1"/>
</dbReference>
<accession>A0ABY4QR95</accession>
<keyword evidence="3" id="KW-1185">Reference proteome</keyword>
<name>A0ABY4QR95_9MYCO</name>
<sequence length="86" mass="9212">MAQAARQFVAVATSAGELLDRAFVTEGERRRAVAACDHLSWPQLGRFSTSVVIGGFRVGGETAGTDVHTQPSWSRGFGRWHSGPTP</sequence>
<protein>
    <submittedName>
        <fullName evidence="2">Uncharacterized protein</fullName>
    </submittedName>
</protein>
<dbReference type="EMBL" id="CP097321">
    <property type="protein sequence ID" value="UQX13572.1"/>
    <property type="molecule type" value="Genomic_DNA"/>
</dbReference>
<evidence type="ECO:0000313" key="2">
    <source>
        <dbReference type="EMBL" id="UQX13572.1"/>
    </source>
</evidence>
<feature type="region of interest" description="Disordered" evidence="1">
    <location>
        <begin position="63"/>
        <end position="86"/>
    </location>
</feature>
<dbReference type="Proteomes" id="UP001056610">
    <property type="component" value="Plasmid unnamed"/>
</dbReference>
<evidence type="ECO:0000313" key="3">
    <source>
        <dbReference type="Proteomes" id="UP001056610"/>
    </source>
</evidence>
<organism evidence="2 3">
    <name type="scientific">Candidatus Mycobacterium methanotrophicum</name>
    <dbReference type="NCBI Taxonomy" id="2943498"/>
    <lineage>
        <taxon>Bacteria</taxon>
        <taxon>Bacillati</taxon>
        <taxon>Actinomycetota</taxon>
        <taxon>Actinomycetes</taxon>
        <taxon>Mycobacteriales</taxon>
        <taxon>Mycobacteriaceae</taxon>
        <taxon>Mycobacterium</taxon>
    </lineage>
</organism>
<proteinExistence type="predicted"/>
<reference evidence="2" key="1">
    <citation type="submission" date="2022-05" db="EMBL/GenBank/DDBJ databases">
        <title>A methanotrophic Mycobacterium dominates a cave microbial ecosystem.</title>
        <authorList>
            <person name="Van Spanning R.J.M."/>
            <person name="Guan Q."/>
            <person name="Melkonian C."/>
            <person name="Gallant J."/>
            <person name="Polerecky L."/>
            <person name="Flot J.-F."/>
            <person name="Brandt B.W."/>
            <person name="Braster M."/>
            <person name="Iturbe Espinoza P."/>
            <person name="Aerts J."/>
            <person name="Meima-Franke M."/>
            <person name="Piersma S.R."/>
            <person name="Bunduc C."/>
            <person name="Ummels R."/>
            <person name="Pain A."/>
            <person name="Fleming E.J."/>
            <person name="van der Wel N."/>
            <person name="Gherman V.D."/>
            <person name="Sarbu S.M."/>
            <person name="Bodelier P.L.E."/>
            <person name="Bitter W."/>
        </authorList>
    </citation>
    <scope>NUCLEOTIDE SEQUENCE</scope>
    <source>
        <strain evidence="2">Sulfur Cave</strain>
        <plasmid evidence="2">unnamed</plasmid>
    </source>
</reference>
<gene>
    <name evidence="2" type="ORF">M5I08_25620</name>
</gene>